<sequence>MFIKTPTLHLVCDSIFSRSQMCITFCDYVNAFLFYFLCQGMHHLHQEDTRLQSHQHDMKGTLRHRHVLVHQGIKVTSMRLRGILHLHPNTYSTSTMSTNMILAVLPSSEAVWLLFVVAVFWKSAAAASRLPDVLNQVHVVFSDLLLGTRI</sequence>
<name>A0A5J5ALQ7_9ASTE</name>
<keyword evidence="1" id="KW-1133">Transmembrane helix</keyword>
<evidence type="ECO:0000313" key="3">
    <source>
        <dbReference type="Proteomes" id="UP000325577"/>
    </source>
</evidence>
<protein>
    <submittedName>
        <fullName evidence="2">Uncharacterized protein</fullName>
    </submittedName>
</protein>
<reference evidence="2 3" key="1">
    <citation type="submission" date="2019-09" db="EMBL/GenBank/DDBJ databases">
        <title>A chromosome-level genome assembly of the Chinese tupelo Nyssa sinensis.</title>
        <authorList>
            <person name="Yang X."/>
            <person name="Kang M."/>
            <person name="Yang Y."/>
            <person name="Xiong H."/>
            <person name="Wang M."/>
            <person name="Zhang Z."/>
            <person name="Wang Z."/>
            <person name="Wu H."/>
            <person name="Ma T."/>
            <person name="Liu J."/>
            <person name="Xi Z."/>
        </authorList>
    </citation>
    <scope>NUCLEOTIDE SEQUENCE [LARGE SCALE GENOMIC DNA]</scope>
    <source>
        <strain evidence="2">J267</strain>
        <tissue evidence="2">Leaf</tissue>
    </source>
</reference>
<evidence type="ECO:0000256" key="1">
    <source>
        <dbReference type="SAM" id="Phobius"/>
    </source>
</evidence>
<keyword evidence="1" id="KW-0812">Transmembrane</keyword>
<keyword evidence="3" id="KW-1185">Reference proteome</keyword>
<accession>A0A5J5ALQ7</accession>
<organism evidence="2 3">
    <name type="scientific">Nyssa sinensis</name>
    <dbReference type="NCBI Taxonomy" id="561372"/>
    <lineage>
        <taxon>Eukaryota</taxon>
        <taxon>Viridiplantae</taxon>
        <taxon>Streptophyta</taxon>
        <taxon>Embryophyta</taxon>
        <taxon>Tracheophyta</taxon>
        <taxon>Spermatophyta</taxon>
        <taxon>Magnoliopsida</taxon>
        <taxon>eudicotyledons</taxon>
        <taxon>Gunneridae</taxon>
        <taxon>Pentapetalae</taxon>
        <taxon>asterids</taxon>
        <taxon>Cornales</taxon>
        <taxon>Nyssaceae</taxon>
        <taxon>Nyssa</taxon>
    </lineage>
</organism>
<proteinExistence type="predicted"/>
<dbReference type="EMBL" id="CM018044">
    <property type="protein sequence ID" value="KAA8530011.1"/>
    <property type="molecule type" value="Genomic_DNA"/>
</dbReference>
<dbReference type="AlphaFoldDB" id="A0A5J5ALQ7"/>
<dbReference type="Proteomes" id="UP000325577">
    <property type="component" value="Linkage Group LG20"/>
</dbReference>
<evidence type="ECO:0000313" key="2">
    <source>
        <dbReference type="EMBL" id="KAA8530011.1"/>
    </source>
</evidence>
<keyword evidence="1" id="KW-0472">Membrane</keyword>
<feature type="transmembrane region" description="Helical" evidence="1">
    <location>
        <begin position="100"/>
        <end position="121"/>
    </location>
</feature>
<gene>
    <name evidence="2" type="ORF">F0562_034548</name>
</gene>